<dbReference type="PANTHER" id="PTHR19325">
    <property type="entry name" value="COMPLEMENT COMPONENT-RELATED SUSHI DOMAIN-CONTAINING"/>
    <property type="match status" value="1"/>
</dbReference>
<dbReference type="PROSITE" id="PS50923">
    <property type="entry name" value="SUSHI"/>
    <property type="match status" value="3"/>
</dbReference>
<reference evidence="9" key="1">
    <citation type="submission" date="2025-08" db="UniProtKB">
        <authorList>
            <consortium name="RefSeq"/>
        </authorList>
    </citation>
    <scope>IDENTIFICATION</scope>
</reference>
<dbReference type="InterPro" id="IPR050350">
    <property type="entry name" value="Compl-Cell_Adhes-Reg"/>
</dbReference>
<feature type="domain" description="Sushi" evidence="7">
    <location>
        <begin position="128"/>
        <end position="188"/>
    </location>
</feature>
<proteinExistence type="predicted"/>
<dbReference type="Pfam" id="PF00084">
    <property type="entry name" value="Sushi"/>
    <property type="match status" value="3"/>
</dbReference>
<evidence type="ECO:0000313" key="8">
    <source>
        <dbReference type="Proteomes" id="UP000504612"/>
    </source>
</evidence>
<dbReference type="InterPro" id="IPR035976">
    <property type="entry name" value="Sushi/SCR/CCP_sf"/>
</dbReference>
<comment type="caution">
    <text evidence="6">Lacks conserved residue(s) required for the propagation of feature annotation.</text>
</comment>
<dbReference type="CDD" id="cd00033">
    <property type="entry name" value="CCP"/>
    <property type="match status" value="3"/>
</dbReference>
<dbReference type="AlphaFoldDB" id="A0A6J1WAS5"/>
<evidence type="ECO:0000259" key="7">
    <source>
        <dbReference type="PROSITE" id="PS50923"/>
    </source>
</evidence>
<organism evidence="8 9">
    <name type="scientific">Notechis scutatus</name>
    <name type="common">mainland tiger snake</name>
    <dbReference type="NCBI Taxonomy" id="8663"/>
    <lineage>
        <taxon>Eukaryota</taxon>
        <taxon>Metazoa</taxon>
        <taxon>Chordata</taxon>
        <taxon>Craniata</taxon>
        <taxon>Vertebrata</taxon>
        <taxon>Euteleostomi</taxon>
        <taxon>Lepidosauria</taxon>
        <taxon>Squamata</taxon>
        <taxon>Bifurcata</taxon>
        <taxon>Unidentata</taxon>
        <taxon>Episquamata</taxon>
        <taxon>Toxicofera</taxon>
        <taxon>Serpentes</taxon>
        <taxon>Colubroidea</taxon>
        <taxon>Elapidae</taxon>
        <taxon>Hydrophiinae</taxon>
        <taxon>Notechis</taxon>
    </lineage>
</organism>
<dbReference type="Gene3D" id="2.10.70.10">
    <property type="entry name" value="Complement Module, domain 1"/>
    <property type="match status" value="3"/>
</dbReference>
<dbReference type="RefSeq" id="XP_026550028.1">
    <property type="nucleotide sequence ID" value="XM_026694243.1"/>
</dbReference>
<dbReference type="SUPFAM" id="SSF57535">
    <property type="entry name" value="Complement control module/SCR domain"/>
    <property type="match status" value="3"/>
</dbReference>
<evidence type="ECO:0000256" key="3">
    <source>
        <dbReference type="ARBA" id="ARBA00022737"/>
    </source>
</evidence>
<evidence type="ECO:0000256" key="2">
    <source>
        <dbReference type="ARBA" id="ARBA00022729"/>
    </source>
</evidence>
<evidence type="ECO:0000313" key="9">
    <source>
        <dbReference type="RefSeq" id="XP_026550028.1"/>
    </source>
</evidence>
<dbReference type="FunFam" id="2.10.70.10:FF:000014">
    <property type="entry name" value="Membrane cofactor protein"/>
    <property type="match status" value="1"/>
</dbReference>
<feature type="domain" description="Sushi" evidence="7">
    <location>
        <begin position="65"/>
        <end position="124"/>
    </location>
</feature>
<name>A0A6J1WAS5_9SAUR</name>
<feature type="domain" description="Sushi" evidence="7">
    <location>
        <begin position="1"/>
        <end position="64"/>
    </location>
</feature>
<evidence type="ECO:0000256" key="6">
    <source>
        <dbReference type="PROSITE-ProRule" id="PRU00302"/>
    </source>
</evidence>
<feature type="disulfide bond" evidence="6">
    <location>
        <begin position="95"/>
        <end position="122"/>
    </location>
</feature>
<dbReference type="PANTHER" id="PTHR19325:SF571">
    <property type="entry name" value="SUSHI DOMAIN-CONTAINING PROTEIN"/>
    <property type="match status" value="1"/>
</dbReference>
<sequence length="188" mass="20876">IYCGQPPNITAGFHNGNATTYPVGTIVHYSCSKNLSLIGASFMVCSANENLTGLWKEKPPICKGVFCKDPVVEHGIQITQPEKPYMYGSKVIFQCKSGYFMIGNYLIRCEKNSIWVPIVPSCKKISRGICGPPLILNGNIQPFQSQYETGKTAVITCNQNYSFIDDTIIMTIQCQGYNLWNPPAQLCF</sequence>
<feature type="non-terminal residue" evidence="9">
    <location>
        <position position="188"/>
    </location>
</feature>
<dbReference type="SMART" id="SM00032">
    <property type="entry name" value="CCP"/>
    <property type="match status" value="3"/>
</dbReference>
<keyword evidence="4 6" id="KW-1015">Disulfide bond</keyword>
<gene>
    <name evidence="9" type="primary">LOC113432004</name>
</gene>
<evidence type="ECO:0000256" key="4">
    <source>
        <dbReference type="ARBA" id="ARBA00023157"/>
    </source>
</evidence>
<keyword evidence="3" id="KW-0677">Repeat</keyword>
<feature type="non-terminal residue" evidence="9">
    <location>
        <position position="1"/>
    </location>
</feature>
<keyword evidence="1 6" id="KW-0768">Sushi</keyword>
<dbReference type="GeneID" id="113432004"/>
<keyword evidence="5" id="KW-0325">Glycoprotein</keyword>
<dbReference type="InterPro" id="IPR000436">
    <property type="entry name" value="Sushi_SCR_CCP_dom"/>
</dbReference>
<keyword evidence="8" id="KW-1185">Reference proteome</keyword>
<evidence type="ECO:0000256" key="1">
    <source>
        <dbReference type="ARBA" id="ARBA00022659"/>
    </source>
</evidence>
<keyword evidence="2" id="KW-0732">Signal</keyword>
<protein>
    <submittedName>
        <fullName evidence="9">Complement receptor type 2-like</fullName>
    </submittedName>
</protein>
<dbReference type="Proteomes" id="UP000504612">
    <property type="component" value="Unplaced"/>
</dbReference>
<evidence type="ECO:0000256" key="5">
    <source>
        <dbReference type="ARBA" id="ARBA00023180"/>
    </source>
</evidence>
<accession>A0A6J1WAS5</accession>
<dbReference type="KEGG" id="nss:113432004"/>